<evidence type="ECO:0000313" key="2">
    <source>
        <dbReference type="Proteomes" id="UP000054608"/>
    </source>
</evidence>
<dbReference type="EMBL" id="LNYT01000007">
    <property type="protein sequence ID" value="KTD48454.1"/>
    <property type="molecule type" value="Genomic_DNA"/>
</dbReference>
<evidence type="ECO:0000313" key="1">
    <source>
        <dbReference type="EMBL" id="KTD48454.1"/>
    </source>
</evidence>
<name>A0A0W0XVH6_9GAMM</name>
<dbReference type="AlphaFoldDB" id="A0A0W0XVH6"/>
<reference evidence="1 2" key="1">
    <citation type="submission" date="2015-11" db="EMBL/GenBank/DDBJ databases">
        <title>Genomic analysis of 38 Legionella species identifies large and diverse effector repertoires.</title>
        <authorList>
            <person name="Burstein D."/>
            <person name="Amaro F."/>
            <person name="Zusman T."/>
            <person name="Lifshitz Z."/>
            <person name="Cohen O."/>
            <person name="Gilbert J.A."/>
            <person name="Pupko T."/>
            <person name="Shuman H.A."/>
            <person name="Segal G."/>
        </authorList>
    </citation>
    <scope>NUCLEOTIDE SEQUENCE [LARGE SCALE GENOMIC DNA]</scope>
    <source>
        <strain evidence="1 2">WA-270A-C2</strain>
    </source>
</reference>
<sequence>MCCRNRTLFLNKETDKAASIYLANPLGGWRLSISRLKIKVLNGLLRELHVLSTINIKIGAGNKTTLLFCKESNNTSNFLGFA</sequence>
<proteinExistence type="predicted"/>
<protein>
    <submittedName>
        <fullName evidence="1">Uncharacterized protein</fullName>
    </submittedName>
</protein>
<keyword evidence="2" id="KW-1185">Reference proteome</keyword>
<dbReference type="Proteomes" id="UP000054608">
    <property type="component" value="Unassembled WGS sequence"/>
</dbReference>
<comment type="caution">
    <text evidence="1">The sequence shown here is derived from an EMBL/GenBank/DDBJ whole genome shotgun (WGS) entry which is preliminary data.</text>
</comment>
<gene>
    <name evidence="1" type="ORF">Lrub_0805</name>
</gene>
<accession>A0A0W0XVH6</accession>
<organism evidence="1 2">
    <name type="scientific">Legionella rubrilucens</name>
    <dbReference type="NCBI Taxonomy" id="458"/>
    <lineage>
        <taxon>Bacteria</taxon>
        <taxon>Pseudomonadati</taxon>
        <taxon>Pseudomonadota</taxon>
        <taxon>Gammaproteobacteria</taxon>
        <taxon>Legionellales</taxon>
        <taxon>Legionellaceae</taxon>
        <taxon>Legionella</taxon>
    </lineage>
</organism>